<keyword evidence="2" id="KW-1185">Reference proteome</keyword>
<organism evidence="1 2">
    <name type="scientific">Megamonas funiformis YIT 11815</name>
    <dbReference type="NCBI Taxonomy" id="742816"/>
    <lineage>
        <taxon>Bacteria</taxon>
        <taxon>Bacillati</taxon>
        <taxon>Bacillota</taxon>
        <taxon>Negativicutes</taxon>
        <taxon>Selenomonadales</taxon>
        <taxon>Selenomonadaceae</taxon>
        <taxon>Megamonas</taxon>
    </lineage>
</organism>
<accession>A0ABP2NM21</accession>
<reference evidence="1 2" key="1">
    <citation type="submission" date="2012-01" db="EMBL/GenBank/DDBJ databases">
        <title>The Genome Sequence of Megamonas funiformis YIT 11815.</title>
        <authorList>
            <consortium name="The Broad Institute Genome Sequencing Platform"/>
            <person name="Earl A."/>
            <person name="Ward D."/>
            <person name="Feldgarden M."/>
            <person name="Gevers D."/>
            <person name="Morotomi M."/>
            <person name="Young S.K."/>
            <person name="Zeng Q."/>
            <person name="Gargeya S."/>
            <person name="Fitzgerald M."/>
            <person name="Haas B."/>
            <person name="Abouelleil A."/>
            <person name="Alvarado L."/>
            <person name="Arachchi H.M."/>
            <person name="Berlin A."/>
            <person name="Chapman S.B."/>
            <person name="Gearin G."/>
            <person name="Goldberg J."/>
            <person name="Griggs A."/>
            <person name="Gujja S."/>
            <person name="Hansen M."/>
            <person name="Heiman D."/>
            <person name="Howarth C."/>
            <person name="Larimer J."/>
            <person name="Lui A."/>
            <person name="MacDonald P.J.P."/>
            <person name="McCowen C."/>
            <person name="Montmayeur A."/>
            <person name="Murphy C."/>
            <person name="Neiman D."/>
            <person name="Pearson M."/>
            <person name="Priest M."/>
            <person name="Roberts A."/>
            <person name="Saif S."/>
            <person name="Shea T."/>
            <person name="Sisk P."/>
            <person name="Stolte C."/>
            <person name="Sykes S."/>
            <person name="Wortman J."/>
            <person name="Nusbaum C."/>
            <person name="Birren B."/>
        </authorList>
    </citation>
    <scope>NUCLEOTIDE SEQUENCE [LARGE SCALE GENOMIC DNA]</scope>
    <source>
        <strain evidence="1 2">YIT 11815</strain>
    </source>
</reference>
<evidence type="ECO:0000313" key="2">
    <source>
        <dbReference type="Proteomes" id="UP000005963"/>
    </source>
</evidence>
<dbReference type="Proteomes" id="UP000005963">
    <property type="component" value="Unassembled WGS sequence"/>
</dbReference>
<proteinExistence type="predicted"/>
<evidence type="ECO:0000313" key="1">
    <source>
        <dbReference type="EMBL" id="EHR38755.1"/>
    </source>
</evidence>
<comment type="caution">
    <text evidence="1">The sequence shown here is derived from an EMBL/GenBank/DDBJ whole genome shotgun (WGS) entry which is preliminary data.</text>
</comment>
<name>A0ABP2NM21_9FIRM</name>
<evidence type="ECO:0008006" key="3">
    <source>
        <dbReference type="Google" id="ProtNLM"/>
    </source>
</evidence>
<sequence length="197" mass="22289">MMMTTDEASKLIAIFTCVMPNTQKFDLENAAPVWSLVLSDITYDVGKMAVIKILRKKQISILPLPGEIREEAKNIMASVKKNAPPDVYTAWDEVKRKLGSVSRNGIDWSHPIIRRTVQLIGAYEIATATYDIFPRFAKVYESLIARKENNYENKICYQIAQQNLDLFNGIEAPMTLTQKANERMLNGKDAIEFVKGA</sequence>
<dbReference type="EMBL" id="ADMB01000024">
    <property type="protein sequence ID" value="EHR38755.1"/>
    <property type="molecule type" value="Genomic_DNA"/>
</dbReference>
<gene>
    <name evidence="1" type="ORF">HMPREF9454_00560</name>
</gene>
<protein>
    <recommendedName>
        <fullName evidence="3">Replicative helicase inhibitor G39P N-terminal domain-containing protein</fullName>
    </recommendedName>
</protein>